<organism evidence="2 3">
    <name type="scientific">Microbispora bryophytorum subsp. camponoti</name>
    <dbReference type="NCBI Taxonomy" id="1677852"/>
    <lineage>
        <taxon>Bacteria</taxon>
        <taxon>Bacillati</taxon>
        <taxon>Actinomycetota</taxon>
        <taxon>Actinomycetes</taxon>
        <taxon>Streptosporangiales</taxon>
        <taxon>Streptosporangiaceae</taxon>
        <taxon>Microbispora</taxon>
    </lineage>
</organism>
<protein>
    <recommendedName>
        <fullName evidence="4">PH domain-containing protein</fullName>
    </recommendedName>
</protein>
<feature type="transmembrane region" description="Helical" evidence="1">
    <location>
        <begin position="15"/>
        <end position="36"/>
    </location>
</feature>
<dbReference type="RefSeq" id="WP_191050431.1">
    <property type="nucleotide sequence ID" value="NZ_JACXRZ010000004.1"/>
</dbReference>
<evidence type="ECO:0008006" key="4">
    <source>
        <dbReference type="Google" id="ProtNLM"/>
    </source>
</evidence>
<feature type="transmembrane region" description="Helical" evidence="1">
    <location>
        <begin position="48"/>
        <end position="66"/>
    </location>
</feature>
<keyword evidence="1" id="KW-0472">Membrane</keyword>
<feature type="transmembrane region" description="Helical" evidence="1">
    <location>
        <begin position="162"/>
        <end position="180"/>
    </location>
</feature>
<dbReference type="EMBL" id="JACXRZ010000004">
    <property type="protein sequence ID" value="MBD3142607.1"/>
    <property type="molecule type" value="Genomic_DNA"/>
</dbReference>
<evidence type="ECO:0000256" key="1">
    <source>
        <dbReference type="SAM" id="Phobius"/>
    </source>
</evidence>
<accession>A0ABR8KYW5</accession>
<keyword evidence="1" id="KW-1133">Transmembrane helix</keyword>
<reference evidence="2 3" key="1">
    <citation type="submission" date="2020-09" db="EMBL/GenBank/DDBJ databases">
        <title>Actinomycete isolated from the Camponotus japonicus Mayr.</title>
        <authorList>
            <person name="Gong X."/>
        </authorList>
    </citation>
    <scope>NUCLEOTIDE SEQUENCE [LARGE SCALE GENOMIC DNA]</scope>
    <source>
        <strain evidence="2 3">2C-HV3</strain>
    </source>
</reference>
<dbReference type="Proteomes" id="UP000653231">
    <property type="component" value="Unassembled WGS sequence"/>
</dbReference>
<proteinExistence type="predicted"/>
<evidence type="ECO:0000313" key="3">
    <source>
        <dbReference type="Proteomes" id="UP000653231"/>
    </source>
</evidence>
<sequence length="182" mass="20413">MSEREKKRVVARKPVAIVLTVLVPGALALMGMYAILEAAIIRSLADALVFSLILGESSFVIWLLAWHSKIRATPRGLFVDNFLVVHEIPWHHVKDIVLENGILVVLDDDTVIGSLQFGGSVLGGITGYPTFRRPLRRLQQALANYKDNGEHEAREKKTYVRFPWIAALAWFLLYAIPSLLQL</sequence>
<name>A0ABR8KYW5_9ACTN</name>
<keyword evidence="1" id="KW-0812">Transmembrane</keyword>
<gene>
    <name evidence="2" type="ORF">IEQ31_05340</name>
</gene>
<evidence type="ECO:0000313" key="2">
    <source>
        <dbReference type="EMBL" id="MBD3142607.1"/>
    </source>
</evidence>
<keyword evidence="3" id="KW-1185">Reference proteome</keyword>
<comment type="caution">
    <text evidence="2">The sequence shown here is derived from an EMBL/GenBank/DDBJ whole genome shotgun (WGS) entry which is preliminary data.</text>
</comment>